<proteinExistence type="predicted"/>
<dbReference type="Proteomes" id="UP000232323">
    <property type="component" value="Unassembled WGS sequence"/>
</dbReference>
<organism evidence="3 4">
    <name type="scientific">Chlamydomonas eustigma</name>
    <dbReference type="NCBI Taxonomy" id="1157962"/>
    <lineage>
        <taxon>Eukaryota</taxon>
        <taxon>Viridiplantae</taxon>
        <taxon>Chlorophyta</taxon>
        <taxon>core chlorophytes</taxon>
        <taxon>Chlorophyceae</taxon>
        <taxon>CS clade</taxon>
        <taxon>Chlamydomonadales</taxon>
        <taxon>Chlamydomonadaceae</taxon>
        <taxon>Chlamydomonas</taxon>
    </lineage>
</organism>
<comment type="caution">
    <text evidence="3">The sequence shown here is derived from an EMBL/GenBank/DDBJ whole genome shotgun (WGS) entry which is preliminary data.</text>
</comment>
<evidence type="ECO:0000256" key="1">
    <source>
        <dbReference type="SAM" id="MobiDB-lite"/>
    </source>
</evidence>
<dbReference type="EMBL" id="BEGY01000057">
    <property type="protein sequence ID" value="GAX80843.1"/>
    <property type="molecule type" value="Genomic_DNA"/>
</dbReference>
<feature type="compositionally biased region" description="Basic and acidic residues" evidence="1">
    <location>
        <begin position="91"/>
        <end position="100"/>
    </location>
</feature>
<dbReference type="InterPro" id="IPR055412">
    <property type="entry name" value="UVB_sens_C"/>
</dbReference>
<protein>
    <recommendedName>
        <fullName evidence="2">Root UVB sensitive protein C-terminal domain-containing protein</fullName>
    </recommendedName>
</protein>
<evidence type="ECO:0000313" key="3">
    <source>
        <dbReference type="EMBL" id="GAX80843.1"/>
    </source>
</evidence>
<evidence type="ECO:0000259" key="2">
    <source>
        <dbReference type="Pfam" id="PF24160"/>
    </source>
</evidence>
<reference evidence="3 4" key="1">
    <citation type="submission" date="2017-08" db="EMBL/GenBank/DDBJ databases">
        <title>Acidophilic green algal genome provides insights into adaptation to an acidic environment.</title>
        <authorList>
            <person name="Hirooka S."/>
            <person name="Hirose Y."/>
            <person name="Kanesaki Y."/>
            <person name="Higuchi S."/>
            <person name="Fujiwara T."/>
            <person name="Onuma R."/>
            <person name="Era A."/>
            <person name="Ohbayashi R."/>
            <person name="Uzuka A."/>
            <person name="Nozaki H."/>
            <person name="Yoshikawa H."/>
            <person name="Miyagishima S.Y."/>
        </authorList>
    </citation>
    <scope>NUCLEOTIDE SEQUENCE [LARGE SCALE GENOMIC DNA]</scope>
    <source>
        <strain evidence="3 4">NIES-2499</strain>
    </source>
</reference>
<feature type="domain" description="Root UVB sensitive protein C-terminal" evidence="2">
    <location>
        <begin position="9"/>
        <end position="61"/>
    </location>
</feature>
<accession>A0A250XCM6</accession>
<keyword evidence="4" id="KW-1185">Reference proteome</keyword>
<sequence length="161" mass="18304">MWPCSCFKVRQSDAELLVCLSEEAESKHILQAMLEAAHLRTILQKLATSPQNYSLEEVTSVSARKPKIIEQLAVPVQTTLNDRVGVRSSHSKKDPEDERPLSFTSQPYLSEKDFEICANRAHRLAKRDLPRFLEDLSQKGWKIKNVLLSTSEKVSEPTLRS</sequence>
<dbReference type="Pfam" id="PF24160">
    <property type="entry name" value="UVB_sens_C"/>
    <property type="match status" value="1"/>
</dbReference>
<name>A0A250XCM6_9CHLO</name>
<gene>
    <name evidence="3" type="ORF">CEUSTIGMA_g8278.t1</name>
</gene>
<evidence type="ECO:0000313" key="4">
    <source>
        <dbReference type="Proteomes" id="UP000232323"/>
    </source>
</evidence>
<dbReference type="AlphaFoldDB" id="A0A250XCM6"/>
<feature type="region of interest" description="Disordered" evidence="1">
    <location>
        <begin position="83"/>
        <end position="104"/>
    </location>
</feature>